<dbReference type="EMBL" id="JACYCD010000435">
    <property type="protein sequence ID" value="KAF8694340.1"/>
    <property type="molecule type" value="Genomic_DNA"/>
</dbReference>
<evidence type="ECO:0000313" key="1">
    <source>
        <dbReference type="EMBL" id="KAF8694340.1"/>
    </source>
</evidence>
<organism evidence="1 2">
    <name type="scientific">Rhizoctonia solani</name>
    <dbReference type="NCBI Taxonomy" id="456999"/>
    <lineage>
        <taxon>Eukaryota</taxon>
        <taxon>Fungi</taxon>
        <taxon>Dikarya</taxon>
        <taxon>Basidiomycota</taxon>
        <taxon>Agaricomycotina</taxon>
        <taxon>Agaricomycetes</taxon>
        <taxon>Cantharellales</taxon>
        <taxon>Ceratobasidiaceae</taxon>
        <taxon>Rhizoctonia</taxon>
    </lineage>
</organism>
<dbReference type="SUPFAM" id="SSF58104">
    <property type="entry name" value="Methyl-accepting chemotaxis protein (MCP) signaling domain"/>
    <property type="match status" value="1"/>
</dbReference>
<dbReference type="Gene3D" id="1.10.287.950">
    <property type="entry name" value="Methyl-accepting chemotaxis protein"/>
    <property type="match status" value="1"/>
</dbReference>
<proteinExistence type="predicted"/>
<reference evidence="1" key="1">
    <citation type="submission" date="2020-09" db="EMBL/GenBank/DDBJ databases">
        <title>Comparative genome analyses of four rice-infecting Rhizoctonia solani isolates reveal extensive enrichment of homogalacturonan modification genes.</title>
        <authorList>
            <person name="Lee D.-Y."/>
            <person name="Jeon J."/>
            <person name="Kim K.-T."/>
            <person name="Cheong K."/>
            <person name="Song H."/>
            <person name="Choi G."/>
            <person name="Ko J."/>
            <person name="Opiyo S.O."/>
            <person name="Zuo S."/>
            <person name="Madhav S."/>
            <person name="Lee Y.-H."/>
            <person name="Wang G.-L."/>
        </authorList>
    </citation>
    <scope>NUCLEOTIDE SEQUENCE</scope>
    <source>
        <strain evidence="1">AG1-IA WGL</strain>
    </source>
</reference>
<accession>A0A8H7LR95</accession>
<protein>
    <submittedName>
        <fullName evidence="1">Uncharacterized protein</fullName>
    </submittedName>
</protein>
<evidence type="ECO:0000313" key="2">
    <source>
        <dbReference type="Proteomes" id="UP000602905"/>
    </source>
</evidence>
<feature type="non-terminal residue" evidence="1">
    <location>
        <position position="413"/>
    </location>
</feature>
<dbReference type="AlphaFoldDB" id="A0A8H7LR95"/>
<sequence>MVDHDWYPPGQLYYPPALPDYLKDVYDLKPFIGVPSDAEVIGIHTVVHAARKISEGEYMMDYIYDVHNHTDRNAKFLGCITQVCSWDLLIIYSTLKWNATYTPPALPAHILIALKPISGAPSDDEMMKVQEALRLYQQFSHARHMRAAGQVQPEIVPQTYAASSKPESPTQAMGCTTKPAITHANNAGRGADNTEIRLTTGSSPGIDLCELMERSTQTHEKFNQLLEQTNKLLEQQPDHSNSLTERLDQILKQSAQYLEQTRQPTEEYVRFNQLFEQFNQLVEQSTQSAQRANEIAEQSNALAEKSNQLAENASKPVKNTGELNNASQGPVEIQRDVARVGYEYPTTPTTSMLTCHLYKQNPHEAALYGLGYGVDEREQREEEEEEPIINYDAWQHHFGYRDDIDSTEGYSDS</sequence>
<name>A0A8H7LR95_9AGAM</name>
<comment type="caution">
    <text evidence="1">The sequence shown here is derived from an EMBL/GenBank/DDBJ whole genome shotgun (WGS) entry which is preliminary data.</text>
</comment>
<dbReference type="Proteomes" id="UP000602905">
    <property type="component" value="Unassembled WGS sequence"/>
</dbReference>
<gene>
    <name evidence="1" type="ORF">RHS03_08204</name>
</gene>